<dbReference type="EMBL" id="JBHUGZ010000001">
    <property type="protein sequence ID" value="MFD1981362.1"/>
    <property type="molecule type" value="Genomic_DNA"/>
</dbReference>
<evidence type="ECO:0000313" key="3">
    <source>
        <dbReference type="Proteomes" id="UP001597405"/>
    </source>
</evidence>
<evidence type="ECO:0008006" key="4">
    <source>
        <dbReference type="Google" id="ProtNLM"/>
    </source>
</evidence>
<keyword evidence="3" id="KW-1185">Reference proteome</keyword>
<proteinExistence type="predicted"/>
<sequence>MRMNDDVDERGGQHHGAAESGGLQQMRWSQPPAAGSQCHGGEMWSDVDVATFDHQTARSSLPVVVDVWLGIRSIPAMILFGRREVARTSGAMTAGLIARWVRVRLPTVAD</sequence>
<name>A0ABW4U1K1_9HYPH</name>
<reference evidence="3" key="1">
    <citation type="journal article" date="2019" name="Int. J. Syst. Evol. Microbiol.">
        <title>The Global Catalogue of Microorganisms (GCM) 10K type strain sequencing project: providing services to taxonomists for standard genome sequencing and annotation.</title>
        <authorList>
            <consortium name="The Broad Institute Genomics Platform"/>
            <consortium name="The Broad Institute Genome Sequencing Center for Infectious Disease"/>
            <person name="Wu L."/>
            <person name="Ma J."/>
        </authorList>
    </citation>
    <scope>NUCLEOTIDE SEQUENCE [LARGE SCALE GENOMIC DNA]</scope>
    <source>
        <strain evidence="3">CGMCC 1.16225</strain>
    </source>
</reference>
<protein>
    <recommendedName>
        <fullName evidence="4">Thioredoxin</fullName>
    </recommendedName>
</protein>
<evidence type="ECO:0000313" key="2">
    <source>
        <dbReference type="EMBL" id="MFD1981362.1"/>
    </source>
</evidence>
<organism evidence="2 3">
    <name type="scientific">Mesorhizobium newzealandense</name>
    <dbReference type="NCBI Taxonomy" id="1300302"/>
    <lineage>
        <taxon>Bacteria</taxon>
        <taxon>Pseudomonadati</taxon>
        <taxon>Pseudomonadota</taxon>
        <taxon>Alphaproteobacteria</taxon>
        <taxon>Hyphomicrobiales</taxon>
        <taxon>Phyllobacteriaceae</taxon>
        <taxon>Mesorhizobium</taxon>
    </lineage>
</organism>
<dbReference type="RefSeq" id="WP_379092639.1">
    <property type="nucleotide sequence ID" value="NZ_JBHUGZ010000001.1"/>
</dbReference>
<gene>
    <name evidence="2" type="ORF">ACFSOZ_01400</name>
</gene>
<evidence type="ECO:0000256" key="1">
    <source>
        <dbReference type="SAM" id="MobiDB-lite"/>
    </source>
</evidence>
<dbReference type="Proteomes" id="UP001597405">
    <property type="component" value="Unassembled WGS sequence"/>
</dbReference>
<accession>A0ABW4U1K1</accession>
<feature type="region of interest" description="Disordered" evidence="1">
    <location>
        <begin position="1"/>
        <end position="40"/>
    </location>
</feature>
<comment type="caution">
    <text evidence="2">The sequence shown here is derived from an EMBL/GenBank/DDBJ whole genome shotgun (WGS) entry which is preliminary data.</text>
</comment>